<proteinExistence type="predicted"/>
<reference evidence="1 2" key="1">
    <citation type="submission" date="2020-08" db="EMBL/GenBank/DDBJ databases">
        <title>Sequencing the genomes of 1000 actinobacteria strains.</title>
        <authorList>
            <person name="Klenk H.-P."/>
        </authorList>
    </citation>
    <scope>NUCLEOTIDE SEQUENCE [LARGE SCALE GENOMIC DNA]</scope>
    <source>
        <strain evidence="1 2">DSM 43036</strain>
    </source>
</reference>
<dbReference type="Proteomes" id="UP000618986">
    <property type="component" value="Unassembled WGS sequence"/>
</dbReference>
<dbReference type="RefSeq" id="WP_260413043.1">
    <property type="nucleotide sequence ID" value="NZ_JACHJC010000001.1"/>
</dbReference>
<evidence type="ECO:0000313" key="1">
    <source>
        <dbReference type="EMBL" id="MBB5113585.1"/>
    </source>
</evidence>
<evidence type="ECO:0000313" key="2">
    <source>
        <dbReference type="Proteomes" id="UP000618986"/>
    </source>
</evidence>
<protein>
    <submittedName>
        <fullName evidence="1">Uncharacterized protein</fullName>
    </submittedName>
</protein>
<keyword evidence="2" id="KW-1185">Reference proteome</keyword>
<gene>
    <name evidence="1" type="ORF">FHU28_003424</name>
</gene>
<dbReference type="GeneID" id="300296993"/>
<accession>A0ABR6MG28</accession>
<name>A0ABR6MG28_MICEC</name>
<sequence>MTTAFTDAGFRLSVLSEPPFSPDTPRELLPPELDGRTAFLCFIFFVLEAR</sequence>
<dbReference type="EMBL" id="JACHJC010000001">
    <property type="protein sequence ID" value="MBB5113585.1"/>
    <property type="molecule type" value="Genomic_DNA"/>
</dbReference>
<organism evidence="1 2">
    <name type="scientific">Micromonospora echinospora</name>
    <name type="common">Micromonospora purpurea</name>
    <dbReference type="NCBI Taxonomy" id="1877"/>
    <lineage>
        <taxon>Bacteria</taxon>
        <taxon>Bacillati</taxon>
        <taxon>Actinomycetota</taxon>
        <taxon>Actinomycetes</taxon>
        <taxon>Micromonosporales</taxon>
        <taxon>Micromonosporaceae</taxon>
        <taxon>Micromonospora</taxon>
    </lineage>
</organism>
<comment type="caution">
    <text evidence="1">The sequence shown here is derived from an EMBL/GenBank/DDBJ whole genome shotgun (WGS) entry which is preliminary data.</text>
</comment>